<dbReference type="InterPro" id="IPR015798">
    <property type="entry name" value="Cu_amine_oxidase_C"/>
</dbReference>
<evidence type="ECO:0000256" key="17">
    <source>
        <dbReference type="SAM" id="MobiDB-lite"/>
    </source>
</evidence>
<comment type="cofactor">
    <cofactor evidence="2">
        <name>Zn(2+)</name>
        <dbReference type="ChEBI" id="CHEBI:29105"/>
    </cofactor>
</comment>
<dbReference type="SUPFAM" id="SSF49998">
    <property type="entry name" value="Amine oxidase catalytic domain"/>
    <property type="match status" value="1"/>
</dbReference>
<feature type="active site" description="Schiff-base intermediate with substrate; via topaquinone" evidence="14">
    <location>
        <position position="450"/>
    </location>
</feature>
<dbReference type="SUPFAM" id="SSF54416">
    <property type="entry name" value="Amine oxidase N-terminal region"/>
    <property type="match status" value="2"/>
</dbReference>
<evidence type="ECO:0000259" key="20">
    <source>
        <dbReference type="Pfam" id="PF02728"/>
    </source>
</evidence>
<comment type="cofactor">
    <cofactor evidence="16">
        <name>Cu cation</name>
        <dbReference type="ChEBI" id="CHEBI:23378"/>
    </cofactor>
    <text evidence="16">Contains 1 topaquinone per subunit.</text>
</comment>
<dbReference type="InterPro" id="IPR036460">
    <property type="entry name" value="Cu_amine_oxidase_C_sf"/>
</dbReference>
<gene>
    <name evidence="21" type="ORF">G2W53_020481</name>
</gene>
<name>A0A834TXZ1_9FABA</name>
<evidence type="ECO:0000256" key="11">
    <source>
        <dbReference type="ARBA" id="ARBA00023157"/>
    </source>
</evidence>
<dbReference type="InterPro" id="IPR000269">
    <property type="entry name" value="Cu_amine_oxidase"/>
</dbReference>
<evidence type="ECO:0000256" key="8">
    <source>
        <dbReference type="ARBA" id="ARBA00023002"/>
    </source>
</evidence>
<keyword evidence="8 16" id="KW-0560">Oxidoreductase</keyword>
<dbReference type="GO" id="GO:0005777">
    <property type="term" value="C:peroxisome"/>
    <property type="evidence" value="ECO:0007669"/>
    <property type="project" value="UniProtKB-SubCell"/>
</dbReference>
<evidence type="ECO:0000256" key="14">
    <source>
        <dbReference type="PIRSR" id="PIRSR600269-50"/>
    </source>
</evidence>
<comment type="caution">
    <text evidence="21">The sequence shown here is derived from an EMBL/GenBank/DDBJ whole genome shotgun (WGS) entry which is preliminary data.</text>
</comment>
<dbReference type="OrthoDB" id="5379943at2759"/>
<dbReference type="Pfam" id="PF02728">
    <property type="entry name" value="Cu_amine_oxidN3"/>
    <property type="match status" value="1"/>
</dbReference>
<evidence type="ECO:0000256" key="12">
    <source>
        <dbReference type="ARBA" id="ARBA00023211"/>
    </source>
</evidence>
<keyword evidence="11" id="KW-1015">Disulfide bond</keyword>
<sequence>MATAQEKATPCCRHTNSSTAPLRPDRPSASPDPTADPIRNRAPVTTLMPAVDSFPDPPPKTTSTKGIPVMVRAQTSHPLDPLSAAEISVAVATVRAAGATPEVRDSMRFVEVVLVEPEKHVVALADAYFFPPFQPSLLPRTKGGPVIPTKLPPRKARLVVYNKRSNETSIWIVALSEVHAATRGGHHRGKVISSNVVPNVQPPMDAVEYAECEAVVKDYPPFREAMKKRGIEDMDLVMVDPWCVGYHSEADAPSRRLAKPLIFCRTESDCPIENGYARPVEGIHVLVDMQNMVVLEFEDRKLVPLPPADPLRNYTAGETRGGVDRSDVKPLQIIQPEGPSFRVNGHFIQWQKWNFRIGFTPREGLVIYSVAYVDGSRGRRAVAHRLSFVEMVVPYGDPNDPHYRKNAFDAGEDGLDHGILWKHQDWRSGLAEVRRSRRLTVSFICTVANYEYGFYWHFYQDGKIEAEVKLTGILSLGALQPGEFRKYGTTIAPGLYAPVHQHFFVARMDMAVDCKPGEGFNQVVEVDVKVEEPGQNNIHNNAFYAEEKLLKSELEARRDCNPLSARHWIVRNTRTVNRTGQLTGYRLVPGSNCLPLAGSEAKFLRRAAFLKHNLWVTTYASDEMYPGGEFPNQNPRVGEGLATWVKQNRSLEEADIVLWYVFGVTHIPRLEDWPVMPVERIGFMLMPHGFFNCSPAVDVPPSAIDLDDKDNGIPAKPIQNGLIAKL</sequence>
<evidence type="ECO:0000256" key="3">
    <source>
        <dbReference type="ARBA" id="ARBA00004275"/>
    </source>
</evidence>
<evidence type="ECO:0000313" key="22">
    <source>
        <dbReference type="Proteomes" id="UP000634136"/>
    </source>
</evidence>
<proteinExistence type="inferred from homology"/>
<dbReference type="FunFam" id="2.70.98.20:FF:000001">
    <property type="entry name" value="Amine oxidase"/>
    <property type="match status" value="1"/>
</dbReference>
<dbReference type="InterPro" id="IPR016182">
    <property type="entry name" value="Cu_amine_oxidase_N-reg"/>
</dbReference>
<feature type="domain" description="Copper amine oxidase catalytic" evidence="18">
    <location>
        <begin position="331"/>
        <end position="415"/>
    </location>
</feature>
<evidence type="ECO:0000256" key="13">
    <source>
        <dbReference type="ARBA" id="ARBA00051381"/>
    </source>
</evidence>
<dbReference type="FunFam" id="3.10.450.40:FF:000004">
    <property type="entry name" value="Amine oxidase"/>
    <property type="match status" value="1"/>
</dbReference>
<organism evidence="21 22">
    <name type="scientific">Senna tora</name>
    <dbReference type="NCBI Taxonomy" id="362788"/>
    <lineage>
        <taxon>Eukaryota</taxon>
        <taxon>Viridiplantae</taxon>
        <taxon>Streptophyta</taxon>
        <taxon>Embryophyta</taxon>
        <taxon>Tracheophyta</taxon>
        <taxon>Spermatophyta</taxon>
        <taxon>Magnoliopsida</taxon>
        <taxon>eudicotyledons</taxon>
        <taxon>Gunneridae</taxon>
        <taxon>Pentapetalae</taxon>
        <taxon>rosids</taxon>
        <taxon>fabids</taxon>
        <taxon>Fabales</taxon>
        <taxon>Fabaceae</taxon>
        <taxon>Caesalpinioideae</taxon>
        <taxon>Cassia clade</taxon>
        <taxon>Senna</taxon>
    </lineage>
</organism>
<dbReference type="GO" id="GO:0005507">
    <property type="term" value="F:copper ion binding"/>
    <property type="evidence" value="ECO:0007669"/>
    <property type="project" value="InterPro"/>
</dbReference>
<evidence type="ECO:0000256" key="16">
    <source>
        <dbReference type="RuleBase" id="RU000672"/>
    </source>
</evidence>
<evidence type="ECO:0000256" key="15">
    <source>
        <dbReference type="PIRSR" id="PIRSR600269-51"/>
    </source>
</evidence>
<dbReference type="PANTHER" id="PTHR10638:SF18">
    <property type="entry name" value="AMINE OXIDASE [COPPER-CONTAINING] ZETA, PEROXISOMAL"/>
    <property type="match status" value="1"/>
</dbReference>
<evidence type="ECO:0000313" key="21">
    <source>
        <dbReference type="EMBL" id="KAF7829317.1"/>
    </source>
</evidence>
<dbReference type="Proteomes" id="UP000634136">
    <property type="component" value="Unassembled WGS sequence"/>
</dbReference>
<feature type="domain" description="Copper amine oxidase catalytic" evidence="18">
    <location>
        <begin position="416"/>
        <end position="696"/>
    </location>
</feature>
<feature type="region of interest" description="Disordered" evidence="17">
    <location>
        <begin position="1"/>
        <end position="65"/>
    </location>
</feature>
<evidence type="ECO:0000256" key="7">
    <source>
        <dbReference type="ARBA" id="ARBA00022772"/>
    </source>
</evidence>
<keyword evidence="7 14" id="KW-0801">TPQ</keyword>
<evidence type="ECO:0000256" key="9">
    <source>
        <dbReference type="ARBA" id="ARBA00023008"/>
    </source>
</evidence>
<comment type="subcellular location">
    <subcellularLocation>
        <location evidence="3">Peroxisome</location>
    </subcellularLocation>
</comment>
<dbReference type="GO" id="GO:0048038">
    <property type="term" value="F:quinone binding"/>
    <property type="evidence" value="ECO:0007669"/>
    <property type="project" value="InterPro"/>
</dbReference>
<comment type="similarity">
    <text evidence="4 16">Belongs to the copper/topaquinone oxidase family.</text>
</comment>
<keyword evidence="10" id="KW-0576">Peroxisome</keyword>
<feature type="active site" description="Proton acceptor" evidence="14">
    <location>
        <position position="409"/>
    </location>
</feature>
<evidence type="ECO:0000256" key="5">
    <source>
        <dbReference type="ARBA" id="ARBA00011738"/>
    </source>
</evidence>
<comment type="subunit">
    <text evidence="5">Homodimer.</text>
</comment>
<accession>A0A834TXZ1</accession>
<evidence type="ECO:0000256" key="6">
    <source>
        <dbReference type="ARBA" id="ARBA00022723"/>
    </source>
</evidence>
<keyword evidence="6 16" id="KW-0479">Metal-binding</keyword>
<evidence type="ECO:0000259" key="19">
    <source>
        <dbReference type="Pfam" id="PF02727"/>
    </source>
</evidence>
<dbReference type="Pfam" id="PF02727">
    <property type="entry name" value="Cu_amine_oxidN2"/>
    <property type="match status" value="1"/>
</dbReference>
<comment type="catalytic activity">
    <reaction evidence="13">
        <text>a primary methyl amine + O2 + H2O = an aldehyde + H2O2 + NH4(+)</text>
        <dbReference type="Rhea" id="RHEA:16153"/>
        <dbReference type="ChEBI" id="CHEBI:15377"/>
        <dbReference type="ChEBI" id="CHEBI:15379"/>
        <dbReference type="ChEBI" id="CHEBI:16240"/>
        <dbReference type="ChEBI" id="CHEBI:17478"/>
        <dbReference type="ChEBI" id="CHEBI:28938"/>
        <dbReference type="ChEBI" id="CHEBI:228804"/>
        <dbReference type="EC" id="1.4.3.21"/>
    </reaction>
    <physiologicalReaction direction="left-to-right" evidence="13">
        <dbReference type="Rhea" id="RHEA:16154"/>
    </physiologicalReaction>
</comment>
<dbReference type="InterPro" id="IPR015800">
    <property type="entry name" value="Cu_amine_oxidase_N2"/>
</dbReference>
<comment type="cofactor">
    <cofactor evidence="1">
        <name>Cu cation</name>
        <dbReference type="ChEBI" id="CHEBI:23378"/>
    </cofactor>
</comment>
<keyword evidence="12" id="KW-0464">Manganese</keyword>
<evidence type="ECO:0000256" key="2">
    <source>
        <dbReference type="ARBA" id="ARBA00001947"/>
    </source>
</evidence>
<dbReference type="PANTHER" id="PTHR10638">
    <property type="entry name" value="COPPER AMINE OXIDASE"/>
    <property type="match status" value="1"/>
</dbReference>
<feature type="modified residue" description="2',4',5'-topaquinone" evidence="15">
    <location>
        <position position="450"/>
    </location>
</feature>
<comment type="PTM">
    <text evidence="15 16">Topaquinone (TPQ) is generated by copper-dependent autoxidation of a specific tyrosyl residue.</text>
</comment>
<dbReference type="Pfam" id="PF01179">
    <property type="entry name" value="Cu_amine_oxid"/>
    <property type="match status" value="2"/>
</dbReference>
<dbReference type="EC" id="1.4.3.-" evidence="16"/>
<keyword evidence="22" id="KW-1185">Reference proteome</keyword>
<dbReference type="GO" id="GO:0009308">
    <property type="term" value="P:amine metabolic process"/>
    <property type="evidence" value="ECO:0007669"/>
    <property type="project" value="UniProtKB-UniRule"/>
</dbReference>
<dbReference type="FunFam" id="3.10.450.40:FF:000002">
    <property type="entry name" value="Amine oxidase"/>
    <property type="match status" value="1"/>
</dbReference>
<dbReference type="GO" id="GO:0008131">
    <property type="term" value="F:primary methylamine oxidase activity"/>
    <property type="evidence" value="ECO:0007669"/>
    <property type="project" value="UniProtKB-EC"/>
</dbReference>
<keyword evidence="9 16" id="KW-0186">Copper</keyword>
<evidence type="ECO:0000256" key="10">
    <source>
        <dbReference type="ARBA" id="ARBA00023140"/>
    </source>
</evidence>
<protein>
    <recommendedName>
        <fullName evidence="16">Amine oxidase</fullName>
        <ecNumber evidence="16">1.4.3.-</ecNumber>
    </recommendedName>
</protein>
<feature type="domain" description="Copper amine oxidase N2-terminal" evidence="19">
    <location>
        <begin position="77"/>
        <end position="162"/>
    </location>
</feature>
<dbReference type="AlphaFoldDB" id="A0A834TXZ1"/>
<evidence type="ECO:0000256" key="4">
    <source>
        <dbReference type="ARBA" id="ARBA00007983"/>
    </source>
</evidence>
<dbReference type="Gene3D" id="3.10.450.40">
    <property type="match status" value="2"/>
</dbReference>
<reference evidence="21" key="1">
    <citation type="submission" date="2020-09" db="EMBL/GenBank/DDBJ databases">
        <title>Genome-Enabled Discovery of Anthraquinone Biosynthesis in Senna tora.</title>
        <authorList>
            <person name="Kang S.-H."/>
            <person name="Pandey R.P."/>
            <person name="Lee C.-M."/>
            <person name="Sim J.-S."/>
            <person name="Jeong J.-T."/>
            <person name="Choi B.-S."/>
            <person name="Jung M."/>
            <person name="Ginzburg D."/>
            <person name="Zhao K."/>
            <person name="Won S.Y."/>
            <person name="Oh T.-J."/>
            <person name="Yu Y."/>
            <person name="Kim N.-H."/>
            <person name="Lee O.R."/>
            <person name="Lee T.-H."/>
            <person name="Bashyal P."/>
            <person name="Kim T.-S."/>
            <person name="Lee W.-H."/>
            <person name="Kawkins C."/>
            <person name="Kim C.-K."/>
            <person name="Kim J.S."/>
            <person name="Ahn B.O."/>
            <person name="Rhee S.Y."/>
            <person name="Sohng J.K."/>
        </authorList>
    </citation>
    <scope>NUCLEOTIDE SEQUENCE</scope>
    <source>
        <tissue evidence="21">Leaf</tissue>
    </source>
</reference>
<dbReference type="Gene3D" id="2.70.98.20">
    <property type="entry name" value="Copper amine oxidase, catalytic domain"/>
    <property type="match status" value="2"/>
</dbReference>
<evidence type="ECO:0000259" key="18">
    <source>
        <dbReference type="Pfam" id="PF01179"/>
    </source>
</evidence>
<feature type="domain" description="Copper amine oxidase N3-terminal" evidence="20">
    <location>
        <begin position="202"/>
        <end position="305"/>
    </location>
</feature>
<evidence type="ECO:0000256" key="1">
    <source>
        <dbReference type="ARBA" id="ARBA00001935"/>
    </source>
</evidence>
<dbReference type="EMBL" id="JAAIUW010000006">
    <property type="protein sequence ID" value="KAF7829317.1"/>
    <property type="molecule type" value="Genomic_DNA"/>
</dbReference>
<dbReference type="InterPro" id="IPR015802">
    <property type="entry name" value="Cu_amine_oxidase_N3"/>
</dbReference>